<feature type="domain" description="6-phosphogluconate dehydrogenase NADP-binding" evidence="12">
    <location>
        <begin position="7"/>
        <end position="162"/>
    </location>
</feature>
<dbReference type="RefSeq" id="XP_049150950.1">
    <property type="nucleotide sequence ID" value="XM_049293804.1"/>
</dbReference>
<dbReference type="Proteomes" id="UP000830671">
    <property type="component" value="Chromosome 8"/>
</dbReference>
<feature type="domain" description="3-hydroxyisobutyrate dehydrogenase-like NAD-binding" evidence="13">
    <location>
        <begin position="174"/>
        <end position="292"/>
    </location>
</feature>
<evidence type="ECO:0000256" key="1">
    <source>
        <dbReference type="ARBA" id="ARBA00004141"/>
    </source>
</evidence>
<protein>
    <recommendedName>
        <fullName evidence="16">6-phosphogluconate dehydrogenase 2</fullName>
    </recommendedName>
</protein>
<feature type="region of interest" description="Disordered" evidence="10">
    <location>
        <begin position="304"/>
        <end position="353"/>
    </location>
</feature>
<evidence type="ECO:0000259" key="12">
    <source>
        <dbReference type="Pfam" id="PF03446"/>
    </source>
</evidence>
<dbReference type="InterPro" id="IPR036291">
    <property type="entry name" value="NAD(P)-bd_dom_sf"/>
</dbReference>
<accession>A0A9Q8WN05</accession>
<evidence type="ECO:0000313" key="14">
    <source>
        <dbReference type="EMBL" id="UQC89349.1"/>
    </source>
</evidence>
<dbReference type="SUPFAM" id="SSF51735">
    <property type="entry name" value="NAD(P)-binding Rossmann-fold domains"/>
    <property type="match status" value="1"/>
</dbReference>
<keyword evidence="4" id="KW-0813">Transport</keyword>
<evidence type="ECO:0000256" key="9">
    <source>
        <dbReference type="ARBA" id="ARBA00023136"/>
    </source>
</evidence>
<comment type="similarity">
    <text evidence="2">Belongs to the HIBADH-related family. NP60 subfamily.</text>
</comment>
<reference evidence="14" key="1">
    <citation type="journal article" date="2021" name="Mol. Plant Microbe Interact.">
        <title>Complete Genome Sequence of the Plant-Pathogenic Fungus Colletotrichum lupini.</title>
        <authorList>
            <person name="Baroncelli R."/>
            <person name="Pensec F."/>
            <person name="Da Lio D."/>
            <person name="Boufleur T."/>
            <person name="Vicente I."/>
            <person name="Sarrocco S."/>
            <person name="Picot A."/>
            <person name="Baraldi E."/>
            <person name="Sukno S."/>
            <person name="Thon M."/>
            <person name="Le Floch G."/>
        </authorList>
    </citation>
    <scope>NUCLEOTIDE SEQUENCE</scope>
    <source>
        <strain evidence="14">IMI 504893</strain>
    </source>
</reference>
<keyword evidence="6" id="KW-0375">Hydrogen ion transport</keyword>
<feature type="transmembrane region" description="Helical" evidence="11">
    <location>
        <begin position="419"/>
        <end position="438"/>
    </location>
</feature>
<dbReference type="Pfam" id="PF14833">
    <property type="entry name" value="NAD_binding_11"/>
    <property type="match status" value="1"/>
</dbReference>
<dbReference type="Gene3D" id="1.10.1040.10">
    <property type="entry name" value="N-(1-d-carboxylethyl)-l-norvaline Dehydrogenase, domain 2"/>
    <property type="match status" value="1"/>
</dbReference>
<dbReference type="Pfam" id="PF03446">
    <property type="entry name" value="NAD_binding_2"/>
    <property type="match status" value="1"/>
</dbReference>
<evidence type="ECO:0000256" key="3">
    <source>
        <dbReference type="ARBA" id="ARBA00008328"/>
    </source>
</evidence>
<dbReference type="GeneID" id="73348814"/>
<dbReference type="Gene3D" id="3.40.50.720">
    <property type="entry name" value="NAD(P)-binding Rossmann-like Domain"/>
    <property type="match status" value="1"/>
</dbReference>
<dbReference type="InterPro" id="IPR008927">
    <property type="entry name" value="6-PGluconate_DH-like_C_sf"/>
</dbReference>
<dbReference type="GO" id="GO:0050661">
    <property type="term" value="F:NADP binding"/>
    <property type="evidence" value="ECO:0007669"/>
    <property type="project" value="InterPro"/>
</dbReference>
<sequence>MAQTLLWIGLGNIGRGMCKNIAEKSKLDKPLLIYNRTTKRATELSQSLPAGKTQVVEALGDAIAQADIIFTCVANDQAVEEIFATASQQKLEGKVFVECSTIAPGASEAAAKAVLDKGAEFICAPVFGAPAMVAAGNATLVLAGPKASIEKIRPYIDAMAAREINMADEPYHKASTLKVLGNTVILGMVEQLAETYVAAEKSGLGTGYVKQFVDAMFGGSPYPAYSVRMLEGDYYKREEPLFAVDLARKDAGHAMAIAKAAGTRLPNIENADRHLQIVKEHVGPSGDMAGIYGAVRKEAGLKSKTNAQHHAGRPGGETGMTKHQQRSSCRLLSLPNDDRSNRRSSTTTSTRNPTYLHIHQNHTLFRIKQQKWRKENNRYSIFVGLVIVVAMGAGAWFLSPKGDTQIDTQLTIIYSIWRSSLLLALACCYLMWAITFLAQLHPLIEPKRSNLRESAVHH</sequence>
<dbReference type="InterPro" id="IPR013328">
    <property type="entry name" value="6PGD_dom2"/>
</dbReference>
<keyword evidence="9 11" id="KW-0472">Membrane</keyword>
<dbReference type="GO" id="GO:0051287">
    <property type="term" value="F:NAD binding"/>
    <property type="evidence" value="ECO:0007669"/>
    <property type="project" value="InterPro"/>
</dbReference>
<evidence type="ECO:0000256" key="2">
    <source>
        <dbReference type="ARBA" id="ARBA00007598"/>
    </source>
</evidence>
<evidence type="ECO:0000256" key="7">
    <source>
        <dbReference type="ARBA" id="ARBA00022989"/>
    </source>
</evidence>
<keyword evidence="15" id="KW-1185">Reference proteome</keyword>
<proteinExistence type="inferred from homology"/>
<comment type="subcellular location">
    <subcellularLocation>
        <location evidence="1">Membrane</location>
        <topology evidence="1">Multi-pass membrane protein</topology>
    </subcellularLocation>
</comment>
<dbReference type="SUPFAM" id="SSF48179">
    <property type="entry name" value="6-phosphogluconate dehydrogenase C-terminal domain-like"/>
    <property type="match status" value="1"/>
</dbReference>
<evidence type="ECO:0000256" key="4">
    <source>
        <dbReference type="ARBA" id="ARBA00022448"/>
    </source>
</evidence>
<dbReference type="AlphaFoldDB" id="A0A9Q8WN05"/>
<evidence type="ECO:0000256" key="10">
    <source>
        <dbReference type="SAM" id="MobiDB-lite"/>
    </source>
</evidence>
<dbReference type="GO" id="GO:0033179">
    <property type="term" value="C:proton-transporting V-type ATPase, V0 domain"/>
    <property type="evidence" value="ECO:0007669"/>
    <property type="project" value="InterPro"/>
</dbReference>
<keyword evidence="8" id="KW-0406">Ion transport</keyword>
<keyword evidence="5 11" id="KW-0812">Transmembrane</keyword>
<feature type="transmembrane region" description="Helical" evidence="11">
    <location>
        <begin position="379"/>
        <end position="399"/>
    </location>
</feature>
<dbReference type="InterPro" id="IPR008389">
    <property type="entry name" value="ATPase_V0-cplx_e1/e2_su"/>
</dbReference>
<evidence type="ECO:0000256" key="5">
    <source>
        <dbReference type="ARBA" id="ARBA00022692"/>
    </source>
</evidence>
<keyword evidence="7 11" id="KW-1133">Transmembrane helix</keyword>
<dbReference type="Pfam" id="PF05493">
    <property type="entry name" value="ATP_synt_H"/>
    <property type="match status" value="1"/>
</dbReference>
<dbReference type="KEGG" id="clup:CLUP02_14878"/>
<evidence type="ECO:0000256" key="6">
    <source>
        <dbReference type="ARBA" id="ARBA00022781"/>
    </source>
</evidence>
<dbReference type="PANTHER" id="PTHR43580:SF3">
    <property type="entry name" value="6-PHOSPHOGLUCONATE DEHYDROGENASE FAMILY PROTEIN (AFU_ORTHOLOGUE AFUA_2G11600)"/>
    <property type="match status" value="1"/>
</dbReference>
<dbReference type="InterPro" id="IPR029154">
    <property type="entry name" value="HIBADH-like_NADP-bd"/>
</dbReference>
<gene>
    <name evidence="14" type="ORF">CLUP02_14878</name>
</gene>
<evidence type="ECO:0008006" key="16">
    <source>
        <dbReference type="Google" id="ProtNLM"/>
    </source>
</evidence>
<dbReference type="EMBL" id="CP019480">
    <property type="protein sequence ID" value="UQC89349.1"/>
    <property type="molecule type" value="Genomic_DNA"/>
</dbReference>
<dbReference type="InterPro" id="IPR006115">
    <property type="entry name" value="6PGDH_NADP-bd"/>
</dbReference>
<evidence type="ECO:0000256" key="8">
    <source>
        <dbReference type="ARBA" id="ARBA00023065"/>
    </source>
</evidence>
<dbReference type="GO" id="GO:0046961">
    <property type="term" value="F:proton-transporting ATPase activity, rotational mechanism"/>
    <property type="evidence" value="ECO:0007669"/>
    <property type="project" value="InterPro"/>
</dbReference>
<dbReference type="PANTHER" id="PTHR43580">
    <property type="entry name" value="OXIDOREDUCTASE GLYR1-RELATED"/>
    <property type="match status" value="1"/>
</dbReference>
<name>A0A9Q8WN05_9PEZI</name>
<organism evidence="14 15">
    <name type="scientific">Colletotrichum lupini</name>
    <dbReference type="NCBI Taxonomy" id="145971"/>
    <lineage>
        <taxon>Eukaryota</taxon>
        <taxon>Fungi</taxon>
        <taxon>Dikarya</taxon>
        <taxon>Ascomycota</taxon>
        <taxon>Pezizomycotina</taxon>
        <taxon>Sordariomycetes</taxon>
        <taxon>Hypocreomycetidae</taxon>
        <taxon>Glomerellales</taxon>
        <taxon>Glomerellaceae</taxon>
        <taxon>Colletotrichum</taxon>
        <taxon>Colletotrichum acutatum species complex</taxon>
    </lineage>
</organism>
<dbReference type="InterPro" id="IPR051265">
    <property type="entry name" value="HIBADH-related_NP60_sf"/>
</dbReference>
<comment type="similarity">
    <text evidence="3">Belongs to the V-ATPase e1/e2 subunit family.</text>
</comment>
<evidence type="ECO:0000313" key="15">
    <source>
        <dbReference type="Proteomes" id="UP000830671"/>
    </source>
</evidence>
<evidence type="ECO:0000256" key="11">
    <source>
        <dbReference type="SAM" id="Phobius"/>
    </source>
</evidence>
<feature type="compositionally biased region" description="Low complexity" evidence="10">
    <location>
        <begin position="343"/>
        <end position="352"/>
    </location>
</feature>
<evidence type="ECO:0000259" key="13">
    <source>
        <dbReference type="Pfam" id="PF14833"/>
    </source>
</evidence>